<dbReference type="CDD" id="cd00254">
    <property type="entry name" value="LT-like"/>
    <property type="match status" value="1"/>
</dbReference>
<comment type="caution">
    <text evidence="5">The sequence shown here is derived from an EMBL/GenBank/DDBJ whole genome shotgun (WGS) entry which is preliminary data.</text>
</comment>
<accession>A0A839URB9</accession>
<dbReference type="PANTHER" id="PTHR37423:SF2">
    <property type="entry name" value="MEMBRANE-BOUND LYTIC MUREIN TRANSGLYCOSYLASE C"/>
    <property type="match status" value="1"/>
</dbReference>
<organism evidence="5 6">
    <name type="scientific">Endobacter medicaginis</name>
    <dbReference type="NCBI Taxonomy" id="1181271"/>
    <lineage>
        <taxon>Bacteria</taxon>
        <taxon>Pseudomonadati</taxon>
        <taxon>Pseudomonadota</taxon>
        <taxon>Alphaproteobacteria</taxon>
        <taxon>Acetobacterales</taxon>
        <taxon>Acetobacteraceae</taxon>
        <taxon>Endobacter</taxon>
    </lineage>
</organism>
<evidence type="ECO:0000313" key="5">
    <source>
        <dbReference type="EMBL" id="MBB3172307.1"/>
    </source>
</evidence>
<dbReference type="EMBL" id="JACHXV010000001">
    <property type="protein sequence ID" value="MBB3172307.1"/>
    <property type="molecule type" value="Genomic_DNA"/>
</dbReference>
<evidence type="ECO:0000256" key="1">
    <source>
        <dbReference type="ARBA" id="ARBA00007734"/>
    </source>
</evidence>
<proteinExistence type="inferred from homology"/>
<dbReference type="SUPFAM" id="SSF53955">
    <property type="entry name" value="Lysozyme-like"/>
    <property type="match status" value="1"/>
</dbReference>
<evidence type="ECO:0000256" key="2">
    <source>
        <dbReference type="ARBA" id="ARBA00009387"/>
    </source>
</evidence>
<dbReference type="PANTHER" id="PTHR37423">
    <property type="entry name" value="SOLUBLE LYTIC MUREIN TRANSGLYCOSYLASE-RELATED"/>
    <property type="match status" value="1"/>
</dbReference>
<dbReference type="InterPro" id="IPR023346">
    <property type="entry name" value="Lysozyme-like_dom_sf"/>
</dbReference>
<dbReference type="Gene3D" id="1.10.530.10">
    <property type="match status" value="1"/>
</dbReference>
<dbReference type="RefSeq" id="WP_246329934.1">
    <property type="nucleotide sequence ID" value="NZ_JACHXV010000001.1"/>
</dbReference>
<dbReference type="InterPro" id="IPR008258">
    <property type="entry name" value="Transglycosylase_SLT_dom_1"/>
</dbReference>
<comment type="similarity">
    <text evidence="2">Belongs to the virb1 family.</text>
</comment>
<dbReference type="InterPro" id="IPR007730">
    <property type="entry name" value="SPOR-like_dom"/>
</dbReference>
<sequence>MIQRARHPFFRFRTLCGLGLLGSLAACADSGQKPTMPATDEAQLYRAHARGHYAEPGPPGDPWRPYIKEAARRFDVPEPWIRAVIHQESGVFGQYALSAPGAMGLMQVMPFTYDEMRAQYGLGDDAYDPHDNIMAGTAYVRQMYDLYGTPGFLAAYNAGPGRLDAFLTRDKPLPAETRHYVAMIGPKIAGIYPANRSQTDLMATAAHGGEATFAAAAMPVQSNAQTRSVQLAWANRDGGGQSGAVDTNVPVQVAEAPIAAEPAPRYGAGWQQVGVAPATGRSAVAAAWAQRQAGIASSAPSVPAASATPVQGVLMASNTIAPIGTAAAAPTGAEDDDQSDGSDDATATAQPKLRLASVHLPPSRQHLLPVAGGHGGWAIQVGAFGSQRQANAAAGEARSRTGLQGAHAEVESLHRGHVALYRARLTGLSRDAATRACARMRDCIIVSPNAS</sequence>
<evidence type="ECO:0000313" key="6">
    <source>
        <dbReference type="Proteomes" id="UP000557688"/>
    </source>
</evidence>
<dbReference type="Pfam" id="PF01464">
    <property type="entry name" value="SLT"/>
    <property type="match status" value="1"/>
</dbReference>
<dbReference type="AlphaFoldDB" id="A0A839URB9"/>
<feature type="chain" id="PRO_5032661699" description="SPOR domain-containing protein" evidence="3">
    <location>
        <begin position="29"/>
        <end position="451"/>
    </location>
</feature>
<dbReference type="PROSITE" id="PS51724">
    <property type="entry name" value="SPOR"/>
    <property type="match status" value="1"/>
</dbReference>
<dbReference type="Proteomes" id="UP000557688">
    <property type="component" value="Unassembled WGS sequence"/>
</dbReference>
<keyword evidence="3" id="KW-0732">Signal</keyword>
<protein>
    <recommendedName>
        <fullName evidence="4">SPOR domain-containing protein</fullName>
    </recommendedName>
</protein>
<name>A0A839URB9_9PROT</name>
<gene>
    <name evidence="5" type="ORF">FHR90_000113</name>
</gene>
<dbReference type="GO" id="GO:0042834">
    <property type="term" value="F:peptidoglycan binding"/>
    <property type="evidence" value="ECO:0007669"/>
    <property type="project" value="InterPro"/>
</dbReference>
<dbReference type="Gene3D" id="3.30.70.1070">
    <property type="entry name" value="Sporulation related repeat"/>
    <property type="match status" value="1"/>
</dbReference>
<dbReference type="PROSITE" id="PS51257">
    <property type="entry name" value="PROKAR_LIPOPROTEIN"/>
    <property type="match status" value="1"/>
</dbReference>
<evidence type="ECO:0000256" key="3">
    <source>
        <dbReference type="SAM" id="SignalP"/>
    </source>
</evidence>
<keyword evidence="6" id="KW-1185">Reference proteome</keyword>
<comment type="similarity">
    <text evidence="1">Belongs to the transglycosylase Slt family.</text>
</comment>
<feature type="domain" description="SPOR" evidence="4">
    <location>
        <begin position="371"/>
        <end position="451"/>
    </location>
</feature>
<feature type="signal peptide" evidence="3">
    <location>
        <begin position="1"/>
        <end position="28"/>
    </location>
</feature>
<dbReference type="InterPro" id="IPR036680">
    <property type="entry name" value="SPOR-like_sf"/>
</dbReference>
<evidence type="ECO:0000259" key="4">
    <source>
        <dbReference type="PROSITE" id="PS51724"/>
    </source>
</evidence>
<reference evidence="5 6" key="1">
    <citation type="submission" date="2020-08" db="EMBL/GenBank/DDBJ databases">
        <title>Genomic Encyclopedia of Type Strains, Phase III (KMG-III): the genomes of soil and plant-associated and newly described type strains.</title>
        <authorList>
            <person name="Whitman W."/>
        </authorList>
    </citation>
    <scope>NUCLEOTIDE SEQUENCE [LARGE SCALE GENOMIC DNA]</scope>
    <source>
        <strain evidence="5 6">CECT 8088</strain>
    </source>
</reference>
<dbReference type="Pfam" id="PF05036">
    <property type="entry name" value="SPOR"/>
    <property type="match status" value="1"/>
</dbReference>